<proteinExistence type="predicted"/>
<dbReference type="GO" id="GO:0004525">
    <property type="term" value="F:ribonuclease III activity"/>
    <property type="evidence" value="ECO:0007669"/>
    <property type="project" value="InterPro"/>
</dbReference>
<dbReference type="PROSITE" id="PS50142">
    <property type="entry name" value="RNASE_3_2"/>
    <property type="match status" value="1"/>
</dbReference>
<dbReference type="GO" id="GO:0006364">
    <property type="term" value="P:rRNA processing"/>
    <property type="evidence" value="ECO:0007669"/>
    <property type="project" value="TreeGrafter"/>
</dbReference>
<keyword evidence="5" id="KW-1185">Reference proteome</keyword>
<protein>
    <submittedName>
        <fullName evidence="4">Uu.00g067970.m01.CDS01</fullName>
    </submittedName>
</protein>
<feature type="region of interest" description="Disordered" evidence="2">
    <location>
        <begin position="74"/>
        <end position="103"/>
    </location>
</feature>
<sequence length="398" mass="43305">MSKRSFADFSAGGPESLSQIIEHADALLKAANALKQDLEGLRGDREPDDKVLAVLSRHNKGILNGTQALVEDETKAYSQETSGSHKSQKLEDAHSSANKLPAALPVPPPAALTAWTLEDITKTNLPPLPPVLNPTLEKAALTHSGMVAQRGDMHYERLEWIGDAYLYLMSSAYISQTFPNLTPGRSSQLRERLVKNETLSEFTVQYGINQRTSFPAEFDLKGRIGGSQASEKQKRKVLGDVFEAYVAAAILGDAAGLARVAAWLKALWSKTLEDEIRREHRPRPTFSHVPGLEDNGDTLNNGQGVPPKVLLTRAIGTKGVKISYRDIGEPKKEKNSGLPWYTVGAYYDGLGETDVLLGFGSALSKKEAGANAAENALGNKKTMKRLVKKKEDFVGMSV</sequence>
<evidence type="ECO:0000313" key="5">
    <source>
        <dbReference type="Proteomes" id="UP001295740"/>
    </source>
</evidence>
<dbReference type="EMBL" id="CAUWAG010000018">
    <property type="protein sequence ID" value="CAJ2511172.1"/>
    <property type="molecule type" value="Genomic_DNA"/>
</dbReference>
<dbReference type="GO" id="GO:0034475">
    <property type="term" value="P:U4 snRNA 3'-end processing"/>
    <property type="evidence" value="ECO:0007669"/>
    <property type="project" value="TreeGrafter"/>
</dbReference>
<organism evidence="4 5">
    <name type="scientific">Anthostomella pinea</name>
    <dbReference type="NCBI Taxonomy" id="933095"/>
    <lineage>
        <taxon>Eukaryota</taxon>
        <taxon>Fungi</taxon>
        <taxon>Dikarya</taxon>
        <taxon>Ascomycota</taxon>
        <taxon>Pezizomycotina</taxon>
        <taxon>Sordariomycetes</taxon>
        <taxon>Xylariomycetidae</taxon>
        <taxon>Xylariales</taxon>
        <taxon>Xylariaceae</taxon>
        <taxon>Anthostomella</taxon>
    </lineage>
</organism>
<evidence type="ECO:0000259" key="3">
    <source>
        <dbReference type="PROSITE" id="PS50142"/>
    </source>
</evidence>
<feature type="domain" description="RNase III" evidence="3">
    <location>
        <begin position="136"/>
        <end position="254"/>
    </location>
</feature>
<gene>
    <name evidence="4" type="ORF">KHLLAP_LOCUS11640</name>
</gene>
<dbReference type="InterPro" id="IPR000999">
    <property type="entry name" value="RNase_III_dom"/>
</dbReference>
<accession>A0AAI8VU83</accession>
<dbReference type="Proteomes" id="UP001295740">
    <property type="component" value="Unassembled WGS sequence"/>
</dbReference>
<comment type="caution">
    <text evidence="4">The sequence shown here is derived from an EMBL/GenBank/DDBJ whole genome shotgun (WGS) entry which is preliminary data.</text>
</comment>
<dbReference type="PANTHER" id="PTHR11207">
    <property type="entry name" value="RIBONUCLEASE III"/>
    <property type="match status" value="1"/>
</dbReference>
<evidence type="ECO:0000256" key="1">
    <source>
        <dbReference type="ARBA" id="ARBA00022884"/>
    </source>
</evidence>
<evidence type="ECO:0000256" key="2">
    <source>
        <dbReference type="SAM" id="MobiDB-lite"/>
    </source>
</evidence>
<evidence type="ECO:0000313" key="4">
    <source>
        <dbReference type="EMBL" id="CAJ2511172.1"/>
    </source>
</evidence>
<dbReference type="SUPFAM" id="SSF54768">
    <property type="entry name" value="dsRNA-binding domain-like"/>
    <property type="match status" value="1"/>
</dbReference>
<dbReference type="InterPro" id="IPR036389">
    <property type="entry name" value="RNase_III_sf"/>
</dbReference>
<dbReference type="GO" id="GO:0005654">
    <property type="term" value="C:nucleoplasm"/>
    <property type="evidence" value="ECO:0007669"/>
    <property type="project" value="TreeGrafter"/>
</dbReference>
<dbReference type="GO" id="GO:0003723">
    <property type="term" value="F:RNA binding"/>
    <property type="evidence" value="ECO:0007669"/>
    <property type="project" value="UniProtKB-KW"/>
</dbReference>
<feature type="compositionally biased region" description="Polar residues" evidence="2">
    <location>
        <begin position="76"/>
        <end position="85"/>
    </location>
</feature>
<dbReference type="Pfam" id="PF00636">
    <property type="entry name" value="Ribonuclease_3"/>
    <property type="match status" value="1"/>
</dbReference>
<name>A0AAI8VU83_9PEZI</name>
<dbReference type="SMART" id="SM00535">
    <property type="entry name" value="RIBOc"/>
    <property type="match status" value="1"/>
</dbReference>
<dbReference type="AlphaFoldDB" id="A0AAI8VU83"/>
<dbReference type="Gene3D" id="3.30.160.20">
    <property type="match status" value="1"/>
</dbReference>
<keyword evidence="1" id="KW-0694">RNA-binding</keyword>
<feature type="region of interest" description="Disordered" evidence="2">
    <location>
        <begin position="282"/>
        <end position="303"/>
    </location>
</feature>
<dbReference type="Gene3D" id="1.10.1520.10">
    <property type="entry name" value="Ribonuclease III domain"/>
    <property type="match status" value="1"/>
</dbReference>
<dbReference type="PANTHER" id="PTHR11207:SF0">
    <property type="entry name" value="RIBONUCLEASE 3"/>
    <property type="match status" value="1"/>
</dbReference>
<dbReference type="GO" id="GO:0006369">
    <property type="term" value="P:termination of RNA polymerase II transcription"/>
    <property type="evidence" value="ECO:0007669"/>
    <property type="project" value="TreeGrafter"/>
</dbReference>
<reference evidence="4" key="1">
    <citation type="submission" date="2023-10" db="EMBL/GenBank/DDBJ databases">
        <authorList>
            <person name="Hackl T."/>
        </authorList>
    </citation>
    <scope>NUCLEOTIDE SEQUENCE</scope>
</reference>
<dbReference type="SUPFAM" id="SSF69065">
    <property type="entry name" value="RNase III domain-like"/>
    <property type="match status" value="1"/>
</dbReference>
<dbReference type="CDD" id="cd00593">
    <property type="entry name" value="RIBOc"/>
    <property type="match status" value="1"/>
</dbReference>